<reference evidence="1 2" key="1">
    <citation type="journal article" date="2015" name="Nature">
        <title>rRNA introns, odd ribosomes, and small enigmatic genomes across a large radiation of phyla.</title>
        <authorList>
            <person name="Brown C.T."/>
            <person name="Hug L.A."/>
            <person name="Thomas B.C."/>
            <person name="Sharon I."/>
            <person name="Castelle C.J."/>
            <person name="Singh A."/>
            <person name="Wilkins M.J."/>
            <person name="Williams K.H."/>
            <person name="Banfield J.F."/>
        </authorList>
    </citation>
    <scope>NUCLEOTIDE SEQUENCE [LARGE SCALE GENOMIC DNA]</scope>
</reference>
<dbReference type="AlphaFoldDB" id="A0A0G0B2G0"/>
<evidence type="ECO:0000313" key="1">
    <source>
        <dbReference type="EMBL" id="KKP33065.1"/>
    </source>
</evidence>
<dbReference type="InterPro" id="IPR043731">
    <property type="entry name" value="DUF5674"/>
</dbReference>
<dbReference type="EMBL" id="LBOK01000050">
    <property type="protein sequence ID" value="KKP33065.1"/>
    <property type="molecule type" value="Genomic_DNA"/>
</dbReference>
<evidence type="ECO:0000313" key="2">
    <source>
        <dbReference type="Proteomes" id="UP000034349"/>
    </source>
</evidence>
<name>A0A0G0B2G0_9BACT</name>
<dbReference type="Pfam" id="PF18924">
    <property type="entry name" value="DUF5674"/>
    <property type="match status" value="1"/>
</dbReference>
<organism evidence="1 2">
    <name type="scientific">Candidatus Roizmanbacteria bacterium GW2011_GWA2_32_13</name>
    <dbReference type="NCBI Taxonomy" id="1618475"/>
    <lineage>
        <taxon>Bacteria</taxon>
        <taxon>Candidatus Roizmaniibacteriota</taxon>
    </lineage>
</organism>
<comment type="caution">
    <text evidence="1">The sequence shown here is derived from an EMBL/GenBank/DDBJ whole genome shotgun (WGS) entry which is preliminary data.</text>
</comment>
<dbReference type="Proteomes" id="UP000034349">
    <property type="component" value="Unassembled WGS sequence"/>
</dbReference>
<gene>
    <name evidence="1" type="ORF">UR23_C0050G0008</name>
</gene>
<accession>A0A0G0B2G0</accession>
<proteinExistence type="predicted"/>
<sequence>MKLVDKIITIKELKKMSATMFSGLVKAVVDIEKEIMVVDAGMHADEEKYLMENGSKQDDIWGINLYPDQKDNDFIEFDSMINVRPRLNNFSRGIEDEKLKEKIITIVNRLIEK</sequence>
<protein>
    <submittedName>
        <fullName evidence="1">Uncharacterized protein</fullName>
    </submittedName>
</protein>